<proteinExistence type="predicted"/>
<dbReference type="PANTHER" id="PTHR28110">
    <property type="entry name" value="TRANSMEMBRANE PROTEIN"/>
    <property type="match status" value="1"/>
</dbReference>
<gene>
    <name evidence="1" type="ORF">PIIN_04887</name>
</gene>
<dbReference type="InterPro" id="IPR055323">
    <property type="entry name" value="C57A10.07/YOR238W"/>
</dbReference>
<comment type="caution">
    <text evidence="1">The sequence shown here is derived from an EMBL/GenBank/DDBJ whole genome shotgun (WGS) entry which is preliminary data.</text>
</comment>
<evidence type="ECO:0008006" key="3">
    <source>
        <dbReference type="Google" id="ProtNLM"/>
    </source>
</evidence>
<dbReference type="HOGENOM" id="CLU_048479_0_2_1"/>
<reference evidence="1 2" key="1">
    <citation type="journal article" date="2011" name="PLoS Pathog.">
        <title>Endophytic Life Strategies Decoded by Genome and Transcriptome Analyses of the Mutualistic Root Symbiont Piriformospora indica.</title>
        <authorList>
            <person name="Zuccaro A."/>
            <person name="Lahrmann U."/>
            <person name="Guldener U."/>
            <person name="Langen G."/>
            <person name="Pfiffi S."/>
            <person name="Biedenkopf D."/>
            <person name="Wong P."/>
            <person name="Samans B."/>
            <person name="Grimm C."/>
            <person name="Basiewicz M."/>
            <person name="Murat C."/>
            <person name="Martin F."/>
            <person name="Kogel K.H."/>
        </authorList>
    </citation>
    <scope>NUCLEOTIDE SEQUENCE [LARGE SCALE GENOMIC DNA]</scope>
    <source>
        <strain evidence="1 2">DSM 11827</strain>
    </source>
</reference>
<evidence type="ECO:0000313" key="1">
    <source>
        <dbReference type="EMBL" id="CCA70951.1"/>
    </source>
</evidence>
<dbReference type="PANTHER" id="PTHR28110:SF1">
    <property type="entry name" value="TRANSMEMBRANE PROTEIN"/>
    <property type="match status" value="1"/>
</dbReference>
<dbReference type="eggNOG" id="KOG4533">
    <property type="taxonomic scope" value="Eukaryota"/>
</dbReference>
<accession>G4THZ8</accession>
<evidence type="ECO:0000313" key="2">
    <source>
        <dbReference type="Proteomes" id="UP000007148"/>
    </source>
</evidence>
<name>G4THZ8_SERID</name>
<dbReference type="InParanoid" id="G4THZ8"/>
<protein>
    <recommendedName>
        <fullName evidence="3">DUF218 domain-containing protein</fullName>
    </recommendedName>
</protein>
<dbReference type="AlphaFoldDB" id="G4THZ8"/>
<keyword evidence="2" id="KW-1185">Reference proteome</keyword>
<organism evidence="1 2">
    <name type="scientific">Serendipita indica (strain DSM 11827)</name>
    <name type="common">Root endophyte fungus</name>
    <name type="synonym">Piriformospora indica</name>
    <dbReference type="NCBI Taxonomy" id="1109443"/>
    <lineage>
        <taxon>Eukaryota</taxon>
        <taxon>Fungi</taxon>
        <taxon>Dikarya</taxon>
        <taxon>Basidiomycota</taxon>
        <taxon>Agaricomycotina</taxon>
        <taxon>Agaricomycetes</taxon>
        <taxon>Sebacinales</taxon>
        <taxon>Serendipitaceae</taxon>
        <taxon>Serendipita</taxon>
    </lineage>
</organism>
<dbReference type="EMBL" id="CAFZ01000100">
    <property type="protein sequence ID" value="CCA70951.1"/>
    <property type="molecule type" value="Genomic_DNA"/>
</dbReference>
<dbReference type="FunCoup" id="G4THZ8">
    <property type="interactions" value="7"/>
</dbReference>
<dbReference type="Proteomes" id="UP000007148">
    <property type="component" value="Unassembled WGS sequence"/>
</dbReference>
<dbReference type="OrthoDB" id="4347at2759"/>
<dbReference type="GO" id="GO:0005737">
    <property type="term" value="C:cytoplasm"/>
    <property type="evidence" value="ECO:0007669"/>
    <property type="project" value="TreeGrafter"/>
</dbReference>
<dbReference type="OMA" id="DLYGCHG"/>
<sequence length="330" mass="37515">MFLLPQPALASEPRTLPRLSRFQRRVKVSNLTFGLLILALVLSLAANYHQSTRFHRLQAPLPSTLRAASVALRSDAVKSATNLIVVAGHGIWRGCNTSEWTDERNWVLQQHQKGTDNPRAFYSHIKKGVALASRDPASILLFSGGYTRPELPTQSEAESYLALALQSFDYEASWRARAFTEDYALDSFQNLFFSIMRFHELAIAVGKTGRASWPMRITVVGFEMKRRRFVELHRHALRWPNDSFDYIGLDLLDPTERDKGWQGEETYGFGPYTRDLYGCHGLLAEKRMSRNPAARFFPYKTTSPELAALIDWCPSETASQQLFTGPLPWD</sequence>